<dbReference type="PROSITE" id="PS51257">
    <property type="entry name" value="PROKAR_LIPOPROTEIN"/>
    <property type="match status" value="1"/>
</dbReference>
<dbReference type="AlphaFoldDB" id="A0A345C0V8"/>
<dbReference type="Proteomes" id="UP000252100">
    <property type="component" value="Chromosome"/>
</dbReference>
<dbReference type="OrthoDB" id="2967338at2"/>
<dbReference type="EMBL" id="CP031092">
    <property type="protein sequence ID" value="AXF56839.1"/>
    <property type="molecule type" value="Genomic_DNA"/>
</dbReference>
<reference evidence="1 2" key="1">
    <citation type="journal article" date="2018" name="J. Microbiol.">
        <title>Salicibibacter kimchii gen. nov., sp. nov., a moderately halophilic and alkalitolerant bacterium in the family Bacillaceae, isolated from kimchi.</title>
        <authorList>
            <person name="Jang J.Y."/>
            <person name="Oh Y.J."/>
            <person name="Lim S.K."/>
            <person name="Park H.K."/>
            <person name="Lee C."/>
            <person name="Kim J.Y."/>
            <person name="Lee M.A."/>
            <person name="Choi H.J."/>
        </authorList>
    </citation>
    <scope>NUCLEOTIDE SEQUENCE [LARGE SCALE GENOMIC DNA]</scope>
    <source>
        <strain evidence="1 2">NKC1-1</strain>
    </source>
</reference>
<dbReference type="RefSeq" id="WP_114374127.1">
    <property type="nucleotide sequence ID" value="NZ_CP031092.1"/>
</dbReference>
<name>A0A345C0V8_9BACI</name>
<evidence type="ECO:0000313" key="2">
    <source>
        <dbReference type="Proteomes" id="UP000252100"/>
    </source>
</evidence>
<sequence>MKNNKSFLFGGVISFSLLLTGCGESAGVESLSPQEMEGYLEENEEAFVLTTQTEDEEEHQEAVNIVDENIDNISVKEINAQSEQMLDNDLLLEDVGIDGPSVFNSLSYYENGDLEERISVSEVDYDSEDALASEIQNFDRSFE</sequence>
<accession>A0A345C0V8</accession>
<dbReference type="KEGG" id="rue:DT065_13040"/>
<evidence type="ECO:0000313" key="1">
    <source>
        <dbReference type="EMBL" id="AXF56839.1"/>
    </source>
</evidence>
<keyword evidence="2" id="KW-1185">Reference proteome</keyword>
<evidence type="ECO:0008006" key="3">
    <source>
        <dbReference type="Google" id="ProtNLM"/>
    </source>
</evidence>
<organism evidence="1 2">
    <name type="scientific">Salicibibacter kimchii</name>
    <dbReference type="NCBI Taxonomy" id="2099786"/>
    <lineage>
        <taxon>Bacteria</taxon>
        <taxon>Bacillati</taxon>
        <taxon>Bacillota</taxon>
        <taxon>Bacilli</taxon>
        <taxon>Bacillales</taxon>
        <taxon>Bacillaceae</taxon>
        <taxon>Salicibibacter</taxon>
    </lineage>
</organism>
<protein>
    <recommendedName>
        <fullName evidence="3">Lipoprotein</fullName>
    </recommendedName>
</protein>
<gene>
    <name evidence="1" type="ORF">DT065_13040</name>
</gene>
<proteinExistence type="predicted"/>